<proteinExistence type="evidence at transcript level"/>
<protein>
    <submittedName>
        <fullName evidence="1">Uncharacterized protein</fullName>
    </submittedName>
</protein>
<dbReference type="SUPFAM" id="SSF49899">
    <property type="entry name" value="Concanavalin A-like lectins/glucanases"/>
    <property type="match status" value="1"/>
</dbReference>
<feature type="non-terminal residue" evidence="1">
    <location>
        <position position="1"/>
    </location>
</feature>
<dbReference type="InterPro" id="IPR013320">
    <property type="entry name" value="ConA-like_dom_sf"/>
</dbReference>
<name>D7PDM6_OPHUN</name>
<dbReference type="EMBL" id="GU292454">
    <property type="protein sequence ID" value="ADI72871.1"/>
    <property type="molecule type" value="mRNA"/>
</dbReference>
<evidence type="ECO:0000313" key="1">
    <source>
        <dbReference type="EMBL" id="ADI72871.1"/>
    </source>
</evidence>
<dbReference type="AlphaFoldDB" id="D7PDM6"/>
<accession>D7PDM6</accession>
<reference evidence="1" key="1">
    <citation type="submission" date="2009-12" db="EMBL/GenBank/DDBJ databases">
        <title>Genes expressed during production and efflux of the polyketides, naphthoquinones, in the insect fungus Ophiocordyceps unilateralis.</title>
        <authorList>
            <person name="Amnuaykanjanasin A."/>
            <person name="Panchanawaporn S."/>
            <person name="Chutrakul C."/>
            <person name="Tanticharoen M."/>
        </authorList>
    </citation>
    <scope>NUCLEOTIDE SEQUENCE</scope>
    <source>
        <strain evidence="1">BCC1869</strain>
    </source>
</reference>
<dbReference type="Gene3D" id="2.60.120.200">
    <property type="match status" value="1"/>
</dbReference>
<sequence length="72" mass="8121">AINNTGANPWTQFVDIRTDWNETNVDFWIANNRTRSITKHDRSLPLAGSALQLKSWSTGDKTYMKGPPVNTT</sequence>
<organism evidence="1">
    <name type="scientific">Ophiocordyceps unilateralis</name>
    <name type="common">Zombie-ant fungus</name>
    <name type="synonym">Torrubia unilateralis</name>
    <dbReference type="NCBI Taxonomy" id="268505"/>
    <lineage>
        <taxon>Eukaryota</taxon>
        <taxon>Fungi</taxon>
        <taxon>Dikarya</taxon>
        <taxon>Ascomycota</taxon>
        <taxon>Pezizomycotina</taxon>
        <taxon>Sordariomycetes</taxon>
        <taxon>Hypocreomycetidae</taxon>
        <taxon>Hypocreales</taxon>
        <taxon>Ophiocordycipitaceae</taxon>
        <taxon>Ophiocordyceps</taxon>
    </lineage>
</organism>
<feature type="non-terminal residue" evidence="1">
    <location>
        <position position="72"/>
    </location>
</feature>